<dbReference type="RefSeq" id="WP_204635191.1">
    <property type="nucleotide sequence ID" value="NZ_JADIKC010000003.1"/>
</dbReference>
<evidence type="ECO:0000259" key="2">
    <source>
        <dbReference type="Pfam" id="PF13490"/>
    </source>
</evidence>
<evidence type="ECO:0000313" key="3">
    <source>
        <dbReference type="EMBL" id="MBM7120743.1"/>
    </source>
</evidence>
<sequence length="258" mass="28156">MMCDDAGLLLHAYLDDELDAADSAAMARHLSECSACKARYETYAIMQKALSEPTLYRRAPDALRAQWTTPPAASTVVPLPARRRAPVAWAAAAGFAAAVLLSVPAWLHWMPTRGTGDAIVAQAISGHVRSLQGEHLMDVVSTDQHTVKPWFEGKLDFSPRVKDLAGEGFPLVGGRLDALEGHSVAALVYKRRLHVINLFQWPAEGGSVPQATTQEHGYTVIRWTGDGMHYVVISDVNEADLKQFALAFQNEANPLMSR</sequence>
<feature type="transmembrane region" description="Helical" evidence="1">
    <location>
        <begin position="87"/>
        <end position="109"/>
    </location>
</feature>
<keyword evidence="1" id="KW-1133">Transmembrane helix</keyword>
<dbReference type="InterPro" id="IPR027383">
    <property type="entry name" value="Znf_put"/>
</dbReference>
<dbReference type="EMBL" id="JADIKC010000003">
    <property type="protein sequence ID" value="MBM7120743.1"/>
    <property type="molecule type" value="Genomic_DNA"/>
</dbReference>
<accession>A0ABS2JRS4</accession>
<dbReference type="Pfam" id="PF13490">
    <property type="entry name" value="zf-HC2"/>
    <property type="match status" value="1"/>
</dbReference>
<gene>
    <name evidence="3" type="ORF">ISP20_06170</name>
</gene>
<protein>
    <submittedName>
        <fullName evidence="3">Anti-sigma factor</fullName>
    </submittedName>
</protein>
<name>A0ABS2JRS4_9GAMM</name>
<keyword evidence="1" id="KW-0472">Membrane</keyword>
<dbReference type="Proteomes" id="UP001430065">
    <property type="component" value="Unassembled WGS sequence"/>
</dbReference>
<dbReference type="InterPro" id="IPR041916">
    <property type="entry name" value="Anti_sigma_zinc_sf"/>
</dbReference>
<evidence type="ECO:0000313" key="4">
    <source>
        <dbReference type="Proteomes" id="UP001430065"/>
    </source>
</evidence>
<evidence type="ECO:0000256" key="1">
    <source>
        <dbReference type="SAM" id="Phobius"/>
    </source>
</evidence>
<keyword evidence="1" id="KW-0812">Transmembrane</keyword>
<reference evidence="3 4" key="1">
    <citation type="submission" date="2020-10" db="EMBL/GenBank/DDBJ databases">
        <title>Phylogeny of dyella-like bacteria.</title>
        <authorList>
            <person name="Fu J."/>
        </authorList>
    </citation>
    <scope>NUCLEOTIDE SEQUENCE [LARGE SCALE GENOMIC DNA]</scope>
    <source>
        <strain evidence="3 4">THG-B117</strain>
    </source>
</reference>
<keyword evidence="4" id="KW-1185">Reference proteome</keyword>
<organism evidence="3 4">
    <name type="scientific">Dyella kyungheensis</name>
    <dbReference type="NCBI Taxonomy" id="1242174"/>
    <lineage>
        <taxon>Bacteria</taxon>
        <taxon>Pseudomonadati</taxon>
        <taxon>Pseudomonadota</taxon>
        <taxon>Gammaproteobacteria</taxon>
        <taxon>Lysobacterales</taxon>
        <taxon>Rhodanobacteraceae</taxon>
        <taxon>Dyella</taxon>
    </lineage>
</organism>
<feature type="domain" description="Putative zinc-finger" evidence="2">
    <location>
        <begin position="3"/>
        <end position="36"/>
    </location>
</feature>
<comment type="caution">
    <text evidence="3">The sequence shown here is derived from an EMBL/GenBank/DDBJ whole genome shotgun (WGS) entry which is preliminary data.</text>
</comment>
<proteinExistence type="predicted"/>
<dbReference type="Gene3D" id="1.10.10.1320">
    <property type="entry name" value="Anti-sigma factor, zinc-finger domain"/>
    <property type="match status" value="1"/>
</dbReference>